<keyword evidence="3" id="KW-0479">Metal-binding</keyword>
<comment type="caution">
    <text evidence="8">The sequence shown here is derived from an EMBL/GenBank/DDBJ whole genome shotgun (WGS) entry which is preliminary data.</text>
</comment>
<protein>
    <submittedName>
        <fullName evidence="8">Choline-sulfatase</fullName>
        <ecNumber evidence="8">3.1.6.6</ecNumber>
    </submittedName>
</protein>
<name>A0A5C6D4R0_9BACT</name>
<dbReference type="GO" id="GO:0004423">
    <property type="term" value="F:iduronate-2-sulfatase activity"/>
    <property type="evidence" value="ECO:0007669"/>
    <property type="project" value="InterPro"/>
</dbReference>
<dbReference type="GO" id="GO:0046872">
    <property type="term" value="F:metal ion binding"/>
    <property type="evidence" value="ECO:0007669"/>
    <property type="project" value="UniProtKB-KW"/>
</dbReference>
<dbReference type="AlphaFoldDB" id="A0A5C6D4R0"/>
<accession>A0A5C6D4R0</accession>
<dbReference type="PANTHER" id="PTHR45953:SF1">
    <property type="entry name" value="IDURONATE 2-SULFATASE"/>
    <property type="match status" value="1"/>
</dbReference>
<dbReference type="PANTHER" id="PTHR45953">
    <property type="entry name" value="IDURONATE 2-SULFATASE"/>
    <property type="match status" value="1"/>
</dbReference>
<comment type="similarity">
    <text evidence="2">Belongs to the sulfatase family.</text>
</comment>
<keyword evidence="6" id="KW-0106">Calcium</keyword>
<evidence type="ECO:0000256" key="5">
    <source>
        <dbReference type="ARBA" id="ARBA00022801"/>
    </source>
</evidence>
<dbReference type="CDD" id="cd16030">
    <property type="entry name" value="iduronate-2-sulfatase"/>
    <property type="match status" value="1"/>
</dbReference>
<dbReference type="GO" id="GO:0047753">
    <property type="term" value="F:choline-sulfatase activity"/>
    <property type="evidence" value="ECO:0007669"/>
    <property type="project" value="UniProtKB-EC"/>
</dbReference>
<organism evidence="8 9">
    <name type="scientific">Novipirellula artificiosorum</name>
    <dbReference type="NCBI Taxonomy" id="2528016"/>
    <lineage>
        <taxon>Bacteria</taxon>
        <taxon>Pseudomonadati</taxon>
        <taxon>Planctomycetota</taxon>
        <taxon>Planctomycetia</taxon>
        <taxon>Pirellulales</taxon>
        <taxon>Pirellulaceae</taxon>
        <taxon>Novipirellula</taxon>
    </lineage>
</organism>
<dbReference type="EC" id="3.1.6.6" evidence="8"/>
<evidence type="ECO:0000256" key="3">
    <source>
        <dbReference type="ARBA" id="ARBA00022723"/>
    </source>
</evidence>
<dbReference type="SUPFAM" id="SSF53649">
    <property type="entry name" value="Alkaline phosphatase-like"/>
    <property type="match status" value="1"/>
</dbReference>
<keyword evidence="5 8" id="KW-0378">Hydrolase</keyword>
<reference evidence="8 9" key="1">
    <citation type="submission" date="2019-02" db="EMBL/GenBank/DDBJ databases">
        <title>Deep-cultivation of Planctomycetes and their phenomic and genomic characterization uncovers novel biology.</title>
        <authorList>
            <person name="Wiegand S."/>
            <person name="Jogler M."/>
            <person name="Boedeker C."/>
            <person name="Pinto D."/>
            <person name="Vollmers J."/>
            <person name="Rivas-Marin E."/>
            <person name="Kohn T."/>
            <person name="Peeters S.H."/>
            <person name="Heuer A."/>
            <person name="Rast P."/>
            <person name="Oberbeckmann S."/>
            <person name="Bunk B."/>
            <person name="Jeske O."/>
            <person name="Meyerdierks A."/>
            <person name="Storesund J.E."/>
            <person name="Kallscheuer N."/>
            <person name="Luecker S."/>
            <person name="Lage O.M."/>
            <person name="Pohl T."/>
            <person name="Merkel B.J."/>
            <person name="Hornburger P."/>
            <person name="Mueller R.-W."/>
            <person name="Bruemmer F."/>
            <person name="Labrenz M."/>
            <person name="Spormann A.M."/>
            <person name="Op Den Camp H."/>
            <person name="Overmann J."/>
            <person name="Amann R."/>
            <person name="Jetten M.S.M."/>
            <person name="Mascher T."/>
            <person name="Medema M.H."/>
            <person name="Devos D.P."/>
            <person name="Kaster A.-K."/>
            <person name="Ovreas L."/>
            <person name="Rohde M."/>
            <person name="Galperin M.Y."/>
            <person name="Jogler C."/>
        </authorList>
    </citation>
    <scope>NUCLEOTIDE SEQUENCE [LARGE SCALE GENOMIC DNA]</scope>
    <source>
        <strain evidence="8 9">Poly41</strain>
    </source>
</reference>
<keyword evidence="4" id="KW-0732">Signal</keyword>
<evidence type="ECO:0000256" key="4">
    <source>
        <dbReference type="ARBA" id="ARBA00022729"/>
    </source>
</evidence>
<dbReference type="InterPro" id="IPR035874">
    <property type="entry name" value="IDS"/>
</dbReference>
<evidence type="ECO:0000313" key="9">
    <source>
        <dbReference type="Proteomes" id="UP000319143"/>
    </source>
</evidence>
<feature type="domain" description="Sulfatase N-terminal" evidence="7">
    <location>
        <begin position="64"/>
        <end position="400"/>
    </location>
</feature>
<dbReference type="InterPro" id="IPR017850">
    <property type="entry name" value="Alkaline_phosphatase_core_sf"/>
</dbReference>
<evidence type="ECO:0000256" key="6">
    <source>
        <dbReference type="ARBA" id="ARBA00022837"/>
    </source>
</evidence>
<dbReference type="GO" id="GO:0005737">
    <property type="term" value="C:cytoplasm"/>
    <property type="evidence" value="ECO:0007669"/>
    <property type="project" value="TreeGrafter"/>
</dbReference>
<dbReference type="Pfam" id="PF00884">
    <property type="entry name" value="Sulfatase"/>
    <property type="match status" value="1"/>
</dbReference>
<dbReference type="Proteomes" id="UP000319143">
    <property type="component" value="Unassembled WGS sequence"/>
</dbReference>
<dbReference type="Gene3D" id="3.40.720.10">
    <property type="entry name" value="Alkaline Phosphatase, subunit A"/>
    <property type="match status" value="1"/>
</dbReference>
<dbReference type="EMBL" id="SJPV01000015">
    <property type="protein sequence ID" value="TWU31810.1"/>
    <property type="molecule type" value="Genomic_DNA"/>
</dbReference>
<evidence type="ECO:0000256" key="2">
    <source>
        <dbReference type="ARBA" id="ARBA00008779"/>
    </source>
</evidence>
<keyword evidence="9" id="KW-1185">Reference proteome</keyword>
<dbReference type="OrthoDB" id="9782218at2"/>
<proteinExistence type="inferred from homology"/>
<evidence type="ECO:0000313" key="8">
    <source>
        <dbReference type="EMBL" id="TWU31810.1"/>
    </source>
</evidence>
<comment type="cofactor">
    <cofactor evidence="1">
        <name>Ca(2+)</name>
        <dbReference type="ChEBI" id="CHEBI:29108"/>
    </cofactor>
</comment>
<evidence type="ECO:0000256" key="1">
    <source>
        <dbReference type="ARBA" id="ARBA00001913"/>
    </source>
</evidence>
<evidence type="ECO:0000259" key="7">
    <source>
        <dbReference type="Pfam" id="PF00884"/>
    </source>
</evidence>
<gene>
    <name evidence="8" type="primary">betC_28</name>
    <name evidence="8" type="ORF">Poly41_60450</name>
</gene>
<dbReference type="InterPro" id="IPR000917">
    <property type="entry name" value="Sulfatase_N"/>
</dbReference>
<sequence length="506" mass="57181">MPRRSSSRSHRLIQELNLYCSAQTIGENEEMKFQRICNLFIAITVSVSVYVTAQAEQGTPSPMNILFITIDDLRPELSSYKTDGIRTPHIDRLAAKALQFNAAYCQYPVCNPSRSSFLTGLRPDEHGIFSNKLALRTQWPDLITLPQLFRNHGYFTAGLGKLLHMGTDNEGEPTLFRDDASFDYFFKAKGQEPKIGLQGEGRKLGDGTVNWAQWRAAEGGDAAQADGMLAAEAVRLMEEKRDKPFFIGVGFHKPHDPFVAPKEYFDLYPVDQVELAIAPDDRTPLLEHAIGKAYNFQTFTDQDRREFKRAYHACTSFVDAQVGKLLDAMDRLDLWETTIVVLLGDHGYHLGEHAWWNKVTVFDIGARVPLVIWVPKSKAMSSETEAVVELLDIYPSLVDLCKLQSPHQLQGQSLRPLVEGTTVNWDKPAYTQVVRSPVGMGYSVRYGDWRLTQWGQNGSGGLELYKVTDDRVGYYNHANDPEYAAKVDELFAVLKRGYPYLSRRAR</sequence>